<evidence type="ECO:0000256" key="1">
    <source>
        <dbReference type="SAM" id="MobiDB-lite"/>
    </source>
</evidence>
<proteinExistence type="predicted"/>
<organism evidence="2 3">
    <name type="scientific">Anaerobiospirillum thomasii</name>
    <dbReference type="NCBI Taxonomy" id="179995"/>
    <lineage>
        <taxon>Bacteria</taxon>
        <taxon>Pseudomonadati</taxon>
        <taxon>Pseudomonadota</taxon>
        <taxon>Gammaproteobacteria</taxon>
        <taxon>Aeromonadales</taxon>
        <taxon>Succinivibrionaceae</taxon>
        <taxon>Anaerobiospirillum</taxon>
    </lineage>
</organism>
<feature type="region of interest" description="Disordered" evidence="1">
    <location>
        <begin position="1030"/>
        <end position="1070"/>
    </location>
</feature>
<gene>
    <name evidence="2" type="ORF">NCTC13093_01772</name>
</gene>
<evidence type="ECO:0000313" key="3">
    <source>
        <dbReference type="Proteomes" id="UP000250086"/>
    </source>
</evidence>
<sequence length="1153" mass="133258">MSAADVISSPRYTAHYALAHFSELPSKLKNAALKVRGDTFNLRIKNYLIGELYENLCLDTTQDEFNADSQRCFYDLCSYLLRFDIKVVPGYIPKRLNFNDSIILTKKPDLHNDPDISVIQVLKSATRAVNKVQQIQLARANIKLANYNIMLHVFEALSLVAPFNELDLSQREGLSQIINSMQLPFEGINYLKACYTFVSNSKIYATDFKSPFVLKALNEEHTALVVNILLRLALLHSCKLEIDESCEIGIKLKALYLKHSSSVKKHELSSMYSQPVTVKKSQFPLRGVQNGLYMCKLLHDNKLMNTLDFDLQDKKHIFERIFENIKKSMPVSLSLFIQNNFNHAIKPLGDSFYKGVIDDKSLEIKYVHKDDPLSVYYLTSNKNEYLINKNVAFVPECAEFKSYLYSFGDHLSEFGARHRLYGGTRLFNLLILKFLFEKDCTDSLDDLSYRRIKKHFNDNYDLILTFYVVFLYKRQKDISAFDLIRYIIDLKAPALFSCDLIEAFCNIRLSEAFYDTKLNKIDNALQNLDTTVLLHFYTLKFFAYTYRRLLHNDNRINTTLLSDNVLILTQNFIQHINLFLKDNAVLFKHLLGYEVKKICSYVESAQFTSAIDRVYRTTVHNSFTDNLVKSAVNYSLNMVHNDRHFSHITFIFSQYMDIYTDTQILSMCHDVVLNYHHKHLFYAINLSLFKNSYFELEGLDDRLAHFAKSLEQTDAQKELIAPLLKRDLTNNFHLNLLFFLNLDFYVFPLLSYGDSNLDLKDAGSLCFDLKAAFSKETFESDAIRKCSLGVCFEHMLFLEQVLYMFKGYITNNNVDTLLQNYIMHTQCNNTIKMYLYNYGKKIFRFFADHHVKAPDDVQQKTLFRVYLSQYMLHDFLIDTLNLKIFSDNSCDELESYLQHGTRRLPHNFLEESLLKIASHIIFTNNFMPGTMQKVSSILRLFNIKYKNTDLQNSRSAKGQIFNLNFDLIRSKQKESVELVDVIGRIKEGTDTKSQNLLNSQDEANTDSSPINTVTGASALTETQDVNASAAHKSAVLDTDTQSVQSQDVDQGSLHNTEDKDKTEDRSENEGTASLLDKQAKAFLSDILCDDNECISLSLVKDKAAEHKYMSYMVPLEFINDICYDRFDEPFFDVDEADNTVYLSLHLKDDLLKL</sequence>
<reference evidence="2 3" key="1">
    <citation type="submission" date="2018-06" db="EMBL/GenBank/DDBJ databases">
        <authorList>
            <consortium name="Pathogen Informatics"/>
            <person name="Doyle S."/>
        </authorList>
    </citation>
    <scope>NUCLEOTIDE SEQUENCE [LARGE SCALE GENOMIC DNA]</scope>
    <source>
        <strain evidence="2 3">NCTC13093</strain>
    </source>
</reference>
<dbReference type="EMBL" id="UAPV01000001">
    <property type="protein sequence ID" value="SPT70357.1"/>
    <property type="molecule type" value="Genomic_DNA"/>
</dbReference>
<keyword evidence="3" id="KW-1185">Reference proteome</keyword>
<dbReference type="AlphaFoldDB" id="A0A2X0WIY9"/>
<dbReference type="Proteomes" id="UP000250086">
    <property type="component" value="Unassembled WGS sequence"/>
</dbReference>
<evidence type="ECO:0000313" key="2">
    <source>
        <dbReference type="EMBL" id="SPT70357.1"/>
    </source>
</evidence>
<dbReference type="RefSeq" id="WP_146740840.1">
    <property type="nucleotide sequence ID" value="NZ_UAPV01000001.1"/>
</dbReference>
<accession>A0A2X0WIY9</accession>
<name>A0A2X0WIY9_9GAMM</name>
<feature type="compositionally biased region" description="Low complexity" evidence="1">
    <location>
        <begin position="1037"/>
        <end position="1050"/>
    </location>
</feature>
<feature type="region of interest" description="Disordered" evidence="1">
    <location>
        <begin position="993"/>
        <end position="1012"/>
    </location>
</feature>
<feature type="compositionally biased region" description="Basic and acidic residues" evidence="1">
    <location>
        <begin position="1055"/>
        <end position="1068"/>
    </location>
</feature>
<protein>
    <submittedName>
        <fullName evidence="2">Uncharacterized protein</fullName>
    </submittedName>
</protein>